<dbReference type="PROSITE" id="PS01360">
    <property type="entry name" value="ZF_MYND_1"/>
    <property type="match status" value="1"/>
</dbReference>
<comment type="caution">
    <text evidence="7">The sequence shown here is derived from an EMBL/GenBank/DDBJ whole genome shotgun (WGS) entry which is preliminary data.</text>
</comment>
<evidence type="ECO:0000256" key="1">
    <source>
        <dbReference type="ARBA" id="ARBA00022723"/>
    </source>
</evidence>
<dbReference type="PROSITE" id="PS50865">
    <property type="entry name" value="ZF_MYND_2"/>
    <property type="match status" value="1"/>
</dbReference>
<dbReference type="InterPro" id="IPR013289">
    <property type="entry name" value="CBFA2T1/2/3"/>
</dbReference>
<dbReference type="InterPro" id="IPR016024">
    <property type="entry name" value="ARM-type_fold"/>
</dbReference>
<dbReference type="SUPFAM" id="SSF144232">
    <property type="entry name" value="HIT/MYND zinc finger-like"/>
    <property type="match status" value="1"/>
</dbReference>
<dbReference type="SUPFAM" id="SSF48371">
    <property type="entry name" value="ARM repeat"/>
    <property type="match status" value="1"/>
</dbReference>
<dbReference type="InterPro" id="IPR011989">
    <property type="entry name" value="ARM-like"/>
</dbReference>
<dbReference type="Gene3D" id="1.25.10.10">
    <property type="entry name" value="Leucine-rich Repeat Variant"/>
    <property type="match status" value="1"/>
</dbReference>
<dbReference type="Proteomes" id="UP000807469">
    <property type="component" value="Unassembled WGS sequence"/>
</dbReference>
<name>A0A9P6CUT2_9AGAR</name>
<dbReference type="Gene3D" id="6.10.140.2220">
    <property type="match status" value="1"/>
</dbReference>
<keyword evidence="1" id="KW-0479">Metal-binding</keyword>
<sequence length="716" mass="80937">MPAPHNRGKAKSKKSKPRNASASSSRPNDADEVYMFNIDNAEGWDKVVNILCDYFELPDLTTRSGLKKVHTNFNTIYARIDKFYEKNLGNVRIRGAIIGIYAKMCIDALLRTKLFDKGIVDKIMPLLNIDETRHLALCALNTITRHGGVNIRVEIAKNGGAIAKLLRDFPDDEKIANLGINVLSHCISAAVEGDEQPAHPAALKGIDLVDIIKTTLETAKRPHSHPGRMLGHTLELVVKSSLHGSTAYKQYTPAIGFLVAGMRSKDWTTRAACLDALLRLYHFEGEEDQRHLDPISFVNALRRDIPKNINDILMNYGPLRCDTYVTVSCLSESQKALHECANTRDIYALGLKQADLLPKAENALVDGGWQAENPNTGELEFIDIGLPFKMWSDSLPHCARAIREKKKPNEEVLADILDIKYAIMKRRLPEAVRLAKQGILRYPDQAYFYYAISLSGEAVQGLRAAKQGMKCKTITPFVKYQMMHRAVTHAGEMGMRLLQETEEVGNKKWEEGIAFLTSAFDDAKRFVREAPPDNRYMKNVSYWLVLLTILFAEDLNADLRELNPTFERLKIADQYNEFIGIPSPKTYLRLAQQAAVKYYASGMREFSRVFAELDKSRLEGYDEAELKINAEKVEDNLATWLDEIRLDDGTTEPTTQIRAHTNRPKVVFDNLTLYRCSWCGNPSAALKKCSKCEKTRYCDSGCQRLHWSEHKKTCVQ</sequence>
<keyword evidence="2 4" id="KW-0863">Zinc-finger</keyword>
<proteinExistence type="predicted"/>
<dbReference type="EMBL" id="MU155186">
    <property type="protein sequence ID" value="KAF9480921.1"/>
    <property type="molecule type" value="Genomic_DNA"/>
</dbReference>
<dbReference type="GO" id="GO:0008270">
    <property type="term" value="F:zinc ion binding"/>
    <property type="evidence" value="ECO:0007669"/>
    <property type="project" value="UniProtKB-KW"/>
</dbReference>
<organism evidence="7 8">
    <name type="scientific">Pholiota conissans</name>
    <dbReference type="NCBI Taxonomy" id="109636"/>
    <lineage>
        <taxon>Eukaryota</taxon>
        <taxon>Fungi</taxon>
        <taxon>Dikarya</taxon>
        <taxon>Basidiomycota</taxon>
        <taxon>Agaricomycotina</taxon>
        <taxon>Agaricomycetes</taxon>
        <taxon>Agaricomycetidae</taxon>
        <taxon>Agaricales</taxon>
        <taxon>Agaricineae</taxon>
        <taxon>Strophariaceae</taxon>
        <taxon>Pholiota</taxon>
    </lineage>
</organism>
<dbReference type="GO" id="GO:0003714">
    <property type="term" value="F:transcription corepressor activity"/>
    <property type="evidence" value="ECO:0007669"/>
    <property type="project" value="InterPro"/>
</dbReference>
<feature type="compositionally biased region" description="Basic residues" evidence="5">
    <location>
        <begin position="1"/>
        <end position="17"/>
    </location>
</feature>
<keyword evidence="8" id="KW-1185">Reference proteome</keyword>
<evidence type="ECO:0000256" key="5">
    <source>
        <dbReference type="SAM" id="MobiDB-lite"/>
    </source>
</evidence>
<accession>A0A9P6CUT2</accession>
<dbReference type="PRINTS" id="PR01875">
    <property type="entry name" value="ETOFAMILY"/>
</dbReference>
<feature type="compositionally biased region" description="Polar residues" evidence="5">
    <location>
        <begin position="18"/>
        <end position="27"/>
    </location>
</feature>
<feature type="domain" description="MYND-type" evidence="6">
    <location>
        <begin position="676"/>
        <end position="714"/>
    </location>
</feature>
<feature type="region of interest" description="Disordered" evidence="5">
    <location>
        <begin position="1"/>
        <end position="28"/>
    </location>
</feature>
<evidence type="ECO:0000259" key="6">
    <source>
        <dbReference type="PROSITE" id="PS50865"/>
    </source>
</evidence>
<gene>
    <name evidence="7" type="ORF">BDN70DRAFT_876939</name>
</gene>
<dbReference type="InterPro" id="IPR002893">
    <property type="entry name" value="Znf_MYND"/>
</dbReference>
<protein>
    <recommendedName>
        <fullName evidence="6">MYND-type domain-containing protein</fullName>
    </recommendedName>
</protein>
<dbReference type="OrthoDB" id="341421at2759"/>
<keyword evidence="3" id="KW-0862">Zinc</keyword>
<dbReference type="AlphaFoldDB" id="A0A9P6CUT2"/>
<evidence type="ECO:0000313" key="7">
    <source>
        <dbReference type="EMBL" id="KAF9480921.1"/>
    </source>
</evidence>
<dbReference type="Pfam" id="PF01753">
    <property type="entry name" value="zf-MYND"/>
    <property type="match status" value="1"/>
</dbReference>
<evidence type="ECO:0000256" key="4">
    <source>
        <dbReference type="PROSITE-ProRule" id="PRU00134"/>
    </source>
</evidence>
<evidence type="ECO:0000256" key="2">
    <source>
        <dbReference type="ARBA" id="ARBA00022771"/>
    </source>
</evidence>
<evidence type="ECO:0000256" key="3">
    <source>
        <dbReference type="ARBA" id="ARBA00022833"/>
    </source>
</evidence>
<evidence type="ECO:0000313" key="8">
    <source>
        <dbReference type="Proteomes" id="UP000807469"/>
    </source>
</evidence>
<reference evidence="7" key="1">
    <citation type="submission" date="2020-11" db="EMBL/GenBank/DDBJ databases">
        <authorList>
            <consortium name="DOE Joint Genome Institute"/>
            <person name="Ahrendt S."/>
            <person name="Riley R."/>
            <person name="Andreopoulos W."/>
            <person name="Labutti K."/>
            <person name="Pangilinan J."/>
            <person name="Ruiz-Duenas F.J."/>
            <person name="Barrasa J.M."/>
            <person name="Sanchez-Garcia M."/>
            <person name="Camarero S."/>
            <person name="Miyauchi S."/>
            <person name="Serrano A."/>
            <person name="Linde D."/>
            <person name="Babiker R."/>
            <person name="Drula E."/>
            <person name="Ayuso-Fernandez I."/>
            <person name="Pacheco R."/>
            <person name="Padilla G."/>
            <person name="Ferreira P."/>
            <person name="Barriuso J."/>
            <person name="Kellner H."/>
            <person name="Castanera R."/>
            <person name="Alfaro M."/>
            <person name="Ramirez L."/>
            <person name="Pisabarro A.G."/>
            <person name="Kuo A."/>
            <person name="Tritt A."/>
            <person name="Lipzen A."/>
            <person name="He G."/>
            <person name="Yan M."/>
            <person name="Ng V."/>
            <person name="Cullen D."/>
            <person name="Martin F."/>
            <person name="Rosso M.-N."/>
            <person name="Henrissat B."/>
            <person name="Hibbett D."/>
            <person name="Martinez A.T."/>
            <person name="Grigoriev I.V."/>
        </authorList>
    </citation>
    <scope>NUCLEOTIDE SEQUENCE</scope>
    <source>
        <strain evidence="7">CIRM-BRFM 674</strain>
    </source>
</reference>